<dbReference type="EC" id="2.4.1.227" evidence="10"/>
<dbReference type="InterPro" id="IPR006009">
    <property type="entry name" value="GlcNAc_MurG"/>
</dbReference>
<evidence type="ECO:0000256" key="5">
    <source>
        <dbReference type="ARBA" id="ARBA00022960"/>
    </source>
</evidence>
<dbReference type="GO" id="GO:0008360">
    <property type="term" value="P:regulation of cell shape"/>
    <property type="evidence" value="ECO:0007669"/>
    <property type="project" value="UniProtKB-KW"/>
</dbReference>
<comment type="subcellular location">
    <subcellularLocation>
        <location evidence="10">Cell membrane</location>
        <topology evidence="10">Peripheral membrane protein</topology>
        <orientation evidence="10">Cytoplasmic side</orientation>
    </subcellularLocation>
</comment>
<dbReference type="GO" id="GO:0005975">
    <property type="term" value="P:carbohydrate metabolic process"/>
    <property type="evidence" value="ECO:0007669"/>
    <property type="project" value="InterPro"/>
</dbReference>
<dbReference type="Pfam" id="PF03033">
    <property type="entry name" value="Glyco_transf_28"/>
    <property type="match status" value="1"/>
</dbReference>
<feature type="binding site" evidence="10">
    <location>
        <position position="314"/>
    </location>
    <ligand>
        <name>UDP-N-acetyl-alpha-D-glucosamine</name>
        <dbReference type="ChEBI" id="CHEBI:57705"/>
    </ligand>
</feature>
<comment type="caution">
    <text evidence="10">Lacks conserved residue(s) required for the propagation of feature annotation.</text>
</comment>
<dbReference type="GO" id="GO:0005886">
    <property type="term" value="C:plasma membrane"/>
    <property type="evidence" value="ECO:0007669"/>
    <property type="project" value="UniProtKB-SubCell"/>
</dbReference>
<dbReference type="PANTHER" id="PTHR21015:SF22">
    <property type="entry name" value="GLYCOSYLTRANSFERASE"/>
    <property type="match status" value="1"/>
</dbReference>
<keyword evidence="3 10" id="KW-0328">Glycosyltransferase</keyword>
<dbReference type="SUPFAM" id="SSF53756">
    <property type="entry name" value="UDP-Glycosyltransferase/glycogen phosphorylase"/>
    <property type="match status" value="1"/>
</dbReference>
<protein>
    <recommendedName>
        <fullName evidence="10">UDP-N-acetylglucosamine--N-acetylmuramyl-(pentapeptide) pyrophosphoryl-undecaprenol N-acetylglucosamine transferase</fullName>
        <ecNumber evidence="10">2.4.1.227</ecNumber>
    </recommendedName>
    <alternativeName>
        <fullName evidence="10">Undecaprenyl-PP-MurNAc-pentapeptide-UDPGlcNAc GlcNAc transferase</fullName>
    </alternativeName>
</protein>
<dbReference type="EMBL" id="WBKG01000003">
    <property type="protein sequence ID" value="KAB1989797.1"/>
    <property type="molecule type" value="Genomic_DNA"/>
</dbReference>
<evidence type="ECO:0000256" key="10">
    <source>
        <dbReference type="HAMAP-Rule" id="MF_00033"/>
    </source>
</evidence>
<dbReference type="InterPro" id="IPR007235">
    <property type="entry name" value="Glyco_trans_28_C"/>
</dbReference>
<keyword evidence="7 10" id="KW-0472">Membrane</keyword>
<comment type="catalytic activity">
    <reaction evidence="10">
        <text>di-trans,octa-cis-undecaprenyl diphospho-N-acetyl-alpha-D-muramoyl-L-alanyl-D-glutamyl-meso-2,6-diaminopimeloyl-D-alanyl-D-alanine + UDP-N-acetyl-alpha-D-glucosamine = di-trans,octa-cis-undecaprenyl diphospho-[N-acetyl-alpha-D-glucosaminyl-(1-&gt;4)]-N-acetyl-alpha-D-muramoyl-L-alanyl-D-glutamyl-meso-2,6-diaminopimeloyl-D-alanyl-D-alanine + UDP + H(+)</text>
        <dbReference type="Rhea" id="RHEA:31227"/>
        <dbReference type="ChEBI" id="CHEBI:15378"/>
        <dbReference type="ChEBI" id="CHEBI:57705"/>
        <dbReference type="ChEBI" id="CHEBI:58223"/>
        <dbReference type="ChEBI" id="CHEBI:61387"/>
        <dbReference type="ChEBI" id="CHEBI:61388"/>
        <dbReference type="EC" id="2.4.1.227"/>
    </reaction>
</comment>
<proteinExistence type="inferred from homology"/>
<keyword evidence="2 10" id="KW-0132">Cell division</keyword>
<evidence type="ECO:0000313" key="13">
    <source>
        <dbReference type="EMBL" id="KAB1989797.1"/>
    </source>
</evidence>
<organism evidence="13 14">
    <name type="scientific">Streptomyces triticiradicis</name>
    <dbReference type="NCBI Taxonomy" id="2651189"/>
    <lineage>
        <taxon>Bacteria</taxon>
        <taxon>Bacillati</taxon>
        <taxon>Actinomycetota</taxon>
        <taxon>Actinomycetes</taxon>
        <taxon>Kitasatosporales</taxon>
        <taxon>Streptomycetaceae</taxon>
        <taxon>Streptomyces</taxon>
    </lineage>
</organism>
<accession>A0A7J5DM50</accession>
<evidence type="ECO:0000259" key="12">
    <source>
        <dbReference type="Pfam" id="PF04101"/>
    </source>
</evidence>
<keyword evidence="5 10" id="KW-0133">Cell shape</keyword>
<keyword evidence="14" id="KW-1185">Reference proteome</keyword>
<comment type="caution">
    <text evidence="13">The sequence shown here is derived from an EMBL/GenBank/DDBJ whole genome shotgun (WGS) entry which is preliminary data.</text>
</comment>
<evidence type="ECO:0000256" key="9">
    <source>
        <dbReference type="ARBA" id="ARBA00023316"/>
    </source>
</evidence>
<dbReference type="RefSeq" id="WP_151468099.1">
    <property type="nucleotide sequence ID" value="NZ_WBKG01000003.1"/>
</dbReference>
<dbReference type="Pfam" id="PF04101">
    <property type="entry name" value="Glyco_tran_28_C"/>
    <property type="match status" value="1"/>
</dbReference>
<name>A0A7J5DM50_9ACTN</name>
<feature type="domain" description="Glycosyl transferase family 28 C-terminal" evidence="12">
    <location>
        <begin position="206"/>
        <end position="371"/>
    </location>
</feature>
<keyword evidence="9 10" id="KW-0961">Cell wall biogenesis/degradation</keyword>
<dbReference type="HAMAP" id="MF_00033">
    <property type="entry name" value="MurG"/>
    <property type="match status" value="1"/>
</dbReference>
<feature type="domain" description="Glycosyltransferase family 28 N-terminal" evidence="11">
    <location>
        <begin position="10"/>
        <end position="156"/>
    </location>
</feature>
<evidence type="ECO:0000256" key="2">
    <source>
        <dbReference type="ARBA" id="ARBA00022618"/>
    </source>
</evidence>
<evidence type="ECO:0000256" key="6">
    <source>
        <dbReference type="ARBA" id="ARBA00022984"/>
    </source>
</evidence>
<dbReference type="GO" id="GO:0009252">
    <property type="term" value="P:peptidoglycan biosynthetic process"/>
    <property type="evidence" value="ECO:0007669"/>
    <property type="project" value="UniProtKB-UniRule"/>
</dbReference>
<evidence type="ECO:0000256" key="4">
    <source>
        <dbReference type="ARBA" id="ARBA00022679"/>
    </source>
</evidence>
<dbReference type="GO" id="GO:0051301">
    <property type="term" value="P:cell division"/>
    <property type="evidence" value="ECO:0007669"/>
    <property type="project" value="UniProtKB-KW"/>
</dbReference>
<feature type="binding site" evidence="10">
    <location>
        <position position="182"/>
    </location>
    <ligand>
        <name>UDP-N-acetyl-alpha-D-glucosamine</name>
        <dbReference type="ChEBI" id="CHEBI:57705"/>
    </ligand>
</feature>
<reference evidence="13 14" key="1">
    <citation type="submission" date="2019-09" db="EMBL/GenBank/DDBJ databases">
        <title>Isolation and identification of active actinomycetes.</title>
        <authorList>
            <person name="Yu Z."/>
            <person name="Han C."/>
            <person name="Yu B."/>
        </authorList>
    </citation>
    <scope>NUCLEOTIDE SEQUENCE [LARGE SCALE GENOMIC DNA]</scope>
    <source>
        <strain evidence="13 14">NEAU-H2</strain>
    </source>
</reference>
<keyword evidence="1 10" id="KW-1003">Cell membrane</keyword>
<comment type="function">
    <text evidence="10">Cell wall formation. Catalyzes the transfer of a GlcNAc subunit on undecaprenyl-pyrophosphoryl-MurNAc-pentapeptide (lipid intermediate I) to form undecaprenyl-pyrophosphoryl-MurNAc-(pentapeptide)GlcNAc (lipid intermediate II).</text>
</comment>
<keyword evidence="8 10" id="KW-0131">Cell cycle</keyword>
<dbReference type="AlphaFoldDB" id="A0A7J5DM50"/>
<evidence type="ECO:0000313" key="14">
    <source>
        <dbReference type="Proteomes" id="UP000442990"/>
    </source>
</evidence>
<evidence type="ECO:0000256" key="3">
    <source>
        <dbReference type="ARBA" id="ARBA00022676"/>
    </source>
</evidence>
<dbReference type="UniPathway" id="UPA00219"/>
<evidence type="ECO:0000256" key="8">
    <source>
        <dbReference type="ARBA" id="ARBA00023306"/>
    </source>
</evidence>
<keyword evidence="6 10" id="KW-0573">Peptidoglycan synthesis</keyword>
<keyword evidence="4 10" id="KW-0808">Transferase</keyword>
<evidence type="ECO:0000256" key="7">
    <source>
        <dbReference type="ARBA" id="ARBA00023136"/>
    </source>
</evidence>
<dbReference type="GO" id="GO:0071555">
    <property type="term" value="P:cell wall organization"/>
    <property type="evidence" value="ECO:0007669"/>
    <property type="project" value="UniProtKB-KW"/>
</dbReference>
<comment type="similarity">
    <text evidence="10">Belongs to the glycosyltransferase 28 family. MurG subfamily.</text>
</comment>
<evidence type="ECO:0000259" key="11">
    <source>
        <dbReference type="Pfam" id="PF03033"/>
    </source>
</evidence>
<dbReference type="CDD" id="cd03785">
    <property type="entry name" value="GT28_MurG"/>
    <property type="match status" value="1"/>
</dbReference>
<dbReference type="Gene3D" id="3.40.50.2000">
    <property type="entry name" value="Glycogen Phosphorylase B"/>
    <property type="match status" value="2"/>
</dbReference>
<dbReference type="GO" id="GO:0050511">
    <property type="term" value="F:undecaprenyldiphospho-muramoylpentapeptide beta-N-acetylglucosaminyltransferase activity"/>
    <property type="evidence" value="ECO:0007669"/>
    <property type="project" value="UniProtKB-UniRule"/>
</dbReference>
<evidence type="ECO:0000256" key="1">
    <source>
        <dbReference type="ARBA" id="ARBA00022475"/>
    </source>
</evidence>
<dbReference type="PANTHER" id="PTHR21015">
    <property type="entry name" value="UDP-N-ACETYLGLUCOSAMINE--N-ACETYLMURAMYL-(PENTAPEPTIDE) PYROPHOSPHORYL-UNDECAPRENOL N-ACETYLGLUCOSAMINE TRANSFERASE 1"/>
    <property type="match status" value="1"/>
</dbReference>
<comment type="pathway">
    <text evidence="10">Cell wall biogenesis; peptidoglycan biosynthesis.</text>
</comment>
<feature type="binding site" evidence="10">
    <location>
        <begin position="16"/>
        <end position="18"/>
    </location>
    <ligand>
        <name>UDP-N-acetyl-alpha-D-glucosamine</name>
        <dbReference type="ChEBI" id="CHEBI:57705"/>
    </ligand>
</feature>
<dbReference type="Proteomes" id="UP000442990">
    <property type="component" value="Unassembled WGS sequence"/>
</dbReference>
<dbReference type="InterPro" id="IPR004276">
    <property type="entry name" value="GlycoTrans_28_N"/>
</dbReference>
<gene>
    <name evidence="10" type="primary">murG</name>
    <name evidence="13" type="ORF">F8144_05475</name>
</gene>
<sequence>MTSQRTLHLAVTGGGTGGHTYPALTTVTTLRDRLAEQGTTLNVTWYGDSQGLEARICQVHGIAFRPIATGKVRRSLKPAAVLRTLIDMVRVPFGVVQAAGSLARHRPDVVLSTGGYVAVPVGLGAAFTRRPLVMHEQITAVGLANRVLARVATAVALSHDSSRDALPRRARDRAQTTGNPVRYALLHGDADKARAAYGLDPALPLIYVTGGAQGSAQINALITDILSTLLPACQVLHQCGPDHHQRMLGHADSLDPHLAHRYRPVPYIDGELADVFAAADLVVSRAGAGTLAELTAIGKPAVLIPLEPTAADEQRRNAEYLAERGAAIAITRPDVTAQRLGESLQRLIGDAGQRADMAAKARALGHPDAANALADLVLAHARPRRKGGTRGRAR</sequence>